<keyword evidence="3" id="KW-1185">Reference proteome</keyword>
<reference evidence="2" key="1">
    <citation type="submission" date="2023-07" db="EMBL/GenBank/DDBJ databases">
        <title>draft genome sequence of fig (Ficus carica).</title>
        <authorList>
            <person name="Takahashi T."/>
            <person name="Nishimura K."/>
        </authorList>
    </citation>
    <scope>NUCLEOTIDE SEQUENCE</scope>
</reference>
<gene>
    <name evidence="2" type="ORF">TIFTF001_032269</name>
</gene>
<evidence type="ECO:0000313" key="2">
    <source>
        <dbReference type="EMBL" id="GMN63191.1"/>
    </source>
</evidence>
<protein>
    <submittedName>
        <fullName evidence="2">Uncharacterized protein</fullName>
    </submittedName>
</protein>
<organism evidence="2 3">
    <name type="scientific">Ficus carica</name>
    <name type="common">Common fig</name>
    <dbReference type="NCBI Taxonomy" id="3494"/>
    <lineage>
        <taxon>Eukaryota</taxon>
        <taxon>Viridiplantae</taxon>
        <taxon>Streptophyta</taxon>
        <taxon>Embryophyta</taxon>
        <taxon>Tracheophyta</taxon>
        <taxon>Spermatophyta</taxon>
        <taxon>Magnoliopsida</taxon>
        <taxon>eudicotyledons</taxon>
        <taxon>Gunneridae</taxon>
        <taxon>Pentapetalae</taxon>
        <taxon>rosids</taxon>
        <taxon>fabids</taxon>
        <taxon>Rosales</taxon>
        <taxon>Moraceae</taxon>
        <taxon>Ficeae</taxon>
        <taxon>Ficus</taxon>
    </lineage>
</organism>
<proteinExistence type="predicted"/>
<accession>A0AA88DWX8</accession>
<evidence type="ECO:0000256" key="1">
    <source>
        <dbReference type="SAM" id="MobiDB-lite"/>
    </source>
</evidence>
<dbReference type="EMBL" id="BTGU01000144">
    <property type="protein sequence ID" value="GMN63191.1"/>
    <property type="molecule type" value="Genomic_DNA"/>
</dbReference>
<evidence type="ECO:0000313" key="3">
    <source>
        <dbReference type="Proteomes" id="UP001187192"/>
    </source>
</evidence>
<feature type="compositionally biased region" description="Basic and acidic residues" evidence="1">
    <location>
        <begin position="70"/>
        <end position="88"/>
    </location>
</feature>
<name>A0AA88DWX8_FICCA</name>
<dbReference type="Proteomes" id="UP001187192">
    <property type="component" value="Unassembled WGS sequence"/>
</dbReference>
<dbReference type="AlphaFoldDB" id="A0AA88DWX8"/>
<feature type="region of interest" description="Disordered" evidence="1">
    <location>
        <begin position="24"/>
        <end position="88"/>
    </location>
</feature>
<comment type="caution">
    <text evidence="2">The sequence shown here is derived from an EMBL/GenBank/DDBJ whole genome shotgun (WGS) entry which is preliminary data.</text>
</comment>
<sequence length="88" mass="9653">MQERWHSIASLAQIISSLSATPPHRCDLLYAQPPPMNETREPTHPNDLPMALPQPTPLEALTPPSSPFHGDGDKNDDGHVDDHTGNQL</sequence>